<comment type="pathway">
    <text evidence="5">Amino-acid biosynthesis.</text>
</comment>
<evidence type="ECO:0000256" key="5">
    <source>
        <dbReference type="ARBA" id="ARBA00029440"/>
    </source>
</evidence>
<feature type="domain" description="ACT" evidence="8">
    <location>
        <begin position="531"/>
        <end position="626"/>
    </location>
</feature>
<dbReference type="Pfam" id="PF13306">
    <property type="entry name" value="LRR_5"/>
    <property type="match status" value="1"/>
</dbReference>
<dbReference type="GO" id="GO:0009094">
    <property type="term" value="P:L-phenylalanine biosynthetic process"/>
    <property type="evidence" value="ECO:0007669"/>
    <property type="project" value="UniProtKB-KW"/>
</dbReference>
<evidence type="ECO:0008006" key="11">
    <source>
        <dbReference type="Google" id="ProtNLM"/>
    </source>
</evidence>
<dbReference type="Gene3D" id="3.40.50.720">
    <property type="entry name" value="NAD(P)-binding Rossmann-like Domain"/>
    <property type="match status" value="1"/>
</dbReference>
<dbReference type="Pfam" id="PF26213">
    <property type="entry name" value="TYRAAT1_C"/>
    <property type="match status" value="1"/>
</dbReference>
<accession>A0A9W7AHK9</accession>
<gene>
    <name evidence="9" type="ORF">TrRE_jg12181</name>
</gene>
<dbReference type="InterPro" id="IPR036291">
    <property type="entry name" value="NAD(P)-bd_dom_sf"/>
</dbReference>
<dbReference type="InterPro" id="IPR045865">
    <property type="entry name" value="ACT-like_dom_sf"/>
</dbReference>
<evidence type="ECO:0000256" key="2">
    <source>
        <dbReference type="ARBA" id="ARBA00023141"/>
    </source>
</evidence>
<organism evidence="9 10">
    <name type="scientific">Triparma retinervis</name>
    <dbReference type="NCBI Taxonomy" id="2557542"/>
    <lineage>
        <taxon>Eukaryota</taxon>
        <taxon>Sar</taxon>
        <taxon>Stramenopiles</taxon>
        <taxon>Ochrophyta</taxon>
        <taxon>Bolidophyceae</taxon>
        <taxon>Parmales</taxon>
        <taxon>Triparmaceae</taxon>
        <taxon>Triparma</taxon>
    </lineage>
</organism>
<dbReference type="GO" id="GO:0004664">
    <property type="term" value="F:prephenate dehydratase activity"/>
    <property type="evidence" value="ECO:0007669"/>
    <property type="project" value="InterPro"/>
</dbReference>
<evidence type="ECO:0000256" key="1">
    <source>
        <dbReference type="ARBA" id="ARBA00022605"/>
    </source>
</evidence>
<dbReference type="SUPFAM" id="SSF55021">
    <property type="entry name" value="ACT-like"/>
    <property type="match status" value="1"/>
</dbReference>
<dbReference type="AlphaFoldDB" id="A0A9W7AHK9"/>
<dbReference type="PANTHER" id="PTHR21022">
    <property type="entry name" value="PREPHENATE DEHYDRATASE P PROTEIN"/>
    <property type="match status" value="1"/>
</dbReference>
<dbReference type="SUPFAM" id="SSF51735">
    <property type="entry name" value="NAD(P)-binding Rossmann-fold domains"/>
    <property type="match status" value="1"/>
</dbReference>
<dbReference type="Pfam" id="PF00800">
    <property type="entry name" value="PDT"/>
    <property type="match status" value="1"/>
</dbReference>
<evidence type="ECO:0000259" key="7">
    <source>
        <dbReference type="PROSITE" id="PS51171"/>
    </source>
</evidence>
<proteinExistence type="predicted"/>
<keyword evidence="1" id="KW-0028">Amino-acid biosynthesis</keyword>
<dbReference type="InterPro" id="IPR002912">
    <property type="entry name" value="ACT_dom"/>
</dbReference>
<evidence type="ECO:0000259" key="8">
    <source>
        <dbReference type="PROSITE" id="PS51671"/>
    </source>
</evidence>
<dbReference type="PANTHER" id="PTHR21022:SF19">
    <property type="entry name" value="PREPHENATE DEHYDRATASE-RELATED"/>
    <property type="match status" value="1"/>
</dbReference>
<evidence type="ECO:0000256" key="3">
    <source>
        <dbReference type="ARBA" id="ARBA00023222"/>
    </source>
</evidence>
<dbReference type="PROSITE" id="PS51671">
    <property type="entry name" value="ACT"/>
    <property type="match status" value="1"/>
</dbReference>
<name>A0A9W7AHK9_9STRA</name>
<feature type="transmembrane region" description="Helical" evidence="6">
    <location>
        <begin position="285"/>
        <end position="306"/>
    </location>
</feature>
<dbReference type="Proteomes" id="UP001165082">
    <property type="component" value="Unassembled WGS sequence"/>
</dbReference>
<comment type="caution">
    <text evidence="9">The sequence shown here is derived from an EMBL/GenBank/DDBJ whole genome shotgun (WGS) entry which is preliminary data.</text>
</comment>
<keyword evidence="3" id="KW-0584">Phenylalanine biosynthesis</keyword>
<dbReference type="InterPro" id="IPR032675">
    <property type="entry name" value="LRR_dom_sf"/>
</dbReference>
<dbReference type="EMBL" id="BRXZ01001469">
    <property type="protein sequence ID" value="GMH71939.1"/>
    <property type="molecule type" value="Genomic_DNA"/>
</dbReference>
<evidence type="ECO:0000313" key="9">
    <source>
        <dbReference type="EMBL" id="GMH71939.1"/>
    </source>
</evidence>
<dbReference type="Gene3D" id="3.80.10.10">
    <property type="entry name" value="Ribonuclease Inhibitor"/>
    <property type="match status" value="1"/>
</dbReference>
<protein>
    <recommendedName>
        <fullName evidence="11">Prephenate dehydratase</fullName>
    </recommendedName>
</protein>
<evidence type="ECO:0000313" key="10">
    <source>
        <dbReference type="Proteomes" id="UP001165082"/>
    </source>
</evidence>
<sequence>MPRRRIPNVTIDIKDFVNDYSSSRDEVLSTIWSKGRKGGEEYNKYDDNFVDNQLTARVHLVITDPRVKVISEATFEMCGNLVSVTMPFVQKIDYKAFYHCKNLRTVTAPRVETVGSKAFEDCPELEGVDLGKCRAVGSHCFSLCKSLRRVNLPPGFASSPKAFHLCATLRVLAASTSFFDEVGAAALEDDSKILTEYVKWRNNMDKCKVLSTTVPGLIKLCRKERAKAGEPVMEFMADTANLDVSRYILGFLKGGKRGVGDLRGETKSQLGLVGLRMGVIRIVDLEFWGITFFILILLSALFIVPVSSNASYSPPRGGASNGGGMRQSKNIKIAYQGEPGAYSEKSLRELLGNSVISVGRKSFEDCFQAVTSQECDYCLLPVENSLGGSIHENYDLMLRYDLHIIAEHEFRVRHCRIQKKDVKDEDVKFAISHPQALAQCDNYLRARGIKPVPTYDTAGSAKMLSTGEGLPAGCTPENTCAIASDLAATTYGLNLKEEGIEDDDSNFTRFLLLSRKGVTNLLGKKIPSKTSIVFTLPESPGALYKALACFSLRDVDFSKIESRPTSASLLSFLKFRGGTRKPRQQPRFRYCFYLDFLASELSEAAQNSLAHLNEQAQFLRVLGSYPSRSRLVGDVKDEVEEIRKSVERDGSKGGSSITTLKSDKSEDVRMKIGMFGFEGHAGKIARLVGRKHEVRVMDGKDENIKKAKEMELEGYKLFESGKFFHQDGESLDVLLITAPLLELEDRISSLPSASLSNTLIVCMSPLLEHPSRVLLSRLPPDADVIVAHPMFGPPPEDGKGVDGLPFVYSKVRVRDQLRADRLLSAISDGRCKMSEMSPTEHDEYTASSQFCTKLFGNLLAKQDLVASPVNVPAFESLVEVMDAQVDDAFDDFYSFYKMCPKSSEVIGRLRDSLGEIERKIAAKSSYIEAKREMREDDRKDVMDEVRRMLRDIENEGGTGAGKS</sequence>
<evidence type="ECO:0000256" key="4">
    <source>
        <dbReference type="ARBA" id="ARBA00023239"/>
    </source>
</evidence>
<keyword evidence="6" id="KW-0812">Transmembrane</keyword>
<keyword evidence="6" id="KW-1133">Transmembrane helix</keyword>
<keyword evidence="6" id="KW-0472">Membrane</keyword>
<dbReference type="InterPro" id="IPR026906">
    <property type="entry name" value="LRR_5"/>
</dbReference>
<dbReference type="Gene3D" id="3.40.190.10">
    <property type="entry name" value="Periplasmic binding protein-like II"/>
    <property type="match status" value="2"/>
</dbReference>
<evidence type="ECO:0000256" key="6">
    <source>
        <dbReference type="SAM" id="Phobius"/>
    </source>
</evidence>
<feature type="domain" description="Prephenate dehydratase" evidence="7">
    <location>
        <begin position="332"/>
        <end position="515"/>
    </location>
</feature>
<dbReference type="PROSITE" id="PS51171">
    <property type="entry name" value="PREPHENATE_DEHYDR_3"/>
    <property type="match status" value="1"/>
</dbReference>
<dbReference type="SUPFAM" id="SSF53850">
    <property type="entry name" value="Periplasmic binding protein-like II"/>
    <property type="match status" value="1"/>
</dbReference>
<dbReference type="CDD" id="cd13631">
    <property type="entry name" value="PBP2_Ct-PDT_like"/>
    <property type="match status" value="1"/>
</dbReference>
<dbReference type="InterPro" id="IPR059064">
    <property type="entry name" value="TYRAAT2_C"/>
</dbReference>
<dbReference type="InterPro" id="IPR001086">
    <property type="entry name" value="Preph_deHydtase"/>
</dbReference>
<dbReference type="OrthoDB" id="2414662at2759"/>
<keyword evidence="4" id="KW-0456">Lyase</keyword>
<dbReference type="GO" id="GO:0005737">
    <property type="term" value="C:cytoplasm"/>
    <property type="evidence" value="ECO:0007669"/>
    <property type="project" value="TreeGrafter"/>
</dbReference>
<reference evidence="9" key="1">
    <citation type="submission" date="2022-07" db="EMBL/GenBank/DDBJ databases">
        <title>Genome analysis of Parmales, a sister group of diatoms, reveals the evolutionary specialization of diatoms from phago-mixotrophs to photoautotrophs.</title>
        <authorList>
            <person name="Ban H."/>
            <person name="Sato S."/>
            <person name="Yoshikawa S."/>
            <person name="Kazumasa Y."/>
            <person name="Nakamura Y."/>
            <person name="Ichinomiya M."/>
            <person name="Saitoh K."/>
            <person name="Sato N."/>
            <person name="Blanc-Mathieu R."/>
            <person name="Endo H."/>
            <person name="Kuwata A."/>
            <person name="Ogata H."/>
        </authorList>
    </citation>
    <scope>NUCLEOTIDE SEQUENCE</scope>
</reference>
<keyword evidence="2" id="KW-0057">Aromatic amino acid biosynthesis</keyword>
<dbReference type="Gene3D" id="3.30.70.260">
    <property type="match status" value="1"/>
</dbReference>
<dbReference type="SUPFAM" id="SSF52058">
    <property type="entry name" value="L domain-like"/>
    <property type="match status" value="1"/>
</dbReference>
<dbReference type="CDD" id="cd04905">
    <property type="entry name" value="ACT_CM-PDT"/>
    <property type="match status" value="1"/>
</dbReference>
<keyword evidence="10" id="KW-1185">Reference proteome</keyword>